<feature type="compositionally biased region" description="Polar residues" evidence="1">
    <location>
        <begin position="733"/>
        <end position="744"/>
    </location>
</feature>
<feature type="region of interest" description="Disordered" evidence="1">
    <location>
        <begin position="1031"/>
        <end position="1099"/>
    </location>
</feature>
<proteinExistence type="predicted"/>
<dbReference type="EMBL" id="LR899009">
    <property type="protein sequence ID" value="CAD7079994.1"/>
    <property type="molecule type" value="Genomic_DNA"/>
</dbReference>
<evidence type="ECO:0000256" key="1">
    <source>
        <dbReference type="SAM" id="MobiDB-lite"/>
    </source>
</evidence>
<feature type="region of interest" description="Disordered" evidence="1">
    <location>
        <begin position="515"/>
        <end position="559"/>
    </location>
</feature>
<dbReference type="Gene3D" id="3.30.200.20">
    <property type="entry name" value="Phosphorylase Kinase, domain 1"/>
    <property type="match status" value="1"/>
</dbReference>
<sequence>MDVEVHLMKQFPNCRTKRRKNSKNVRRTNSANEIDHTVLTAAARRQLFSSHRSASSDLENSDHSEHSEKSPLVSVRLDSLAKIFFNKSTTPSTNGTTNRDSIDSTTTRPNVKYQYTALDSGNGIQERSPRERAARDRALSACQEWIQNTNGRYDIIAHLDEIGSRHNKNWFLINDTTVRTDRLMTLLPLPPDCIALEELPPSETPKGLFMELLGSLHHPYIYPVLDLGFLHADSINYACLVMPFNPRGSLKDLIYKAQWNEPWNRKYTRKPTCLPISQVQRLGRQILEALLFLRERGFALHGHLHSGNVILQNGVARLSGLENGLLGLSSRVNAVMWSRSISDIDNIDIICFGHLLYEMCVGSELNTPQPSTAFLEMELDRYPQILEVLQLIFEPQNGSNVTVEDLVLCDLFRNIDLRELRGPCVSTIKPSLSKSTLNLLQAVKKRQSASLGESFSEASSPCTPPSTPRDRRTGTADSFDISSDSEGGLDEVVITSSSYDSHHYDPLNSPIHFCDNSIQSDDNSAGGGSSSSNTIAASATSSSTSPRPGDTCGGDLESGNSPCTSLSSTALNNQLTTDICNYKNSKSRRLEYSLRCLKYGRSNPSQDSAFGSLTDGELSIASSSFRLSSFQSIGSPIDEGVEDMIIATTVANETSLELRCSTAQLPTQTQIQIDSAVSDVSSSSSHHEGSPNFTSSSCTDESSSRSHPHSHHHHPHQHHNFSLSPSPRKCTADSPSPSNANLQNLQFDPPKILVNDQNSIYTTSPSKRSATIEVFSQKYRVSSFEDMTSSSPQGRKHLKSVNKITFRSLEDERRIDNAFQPIRDRTNSENRVYNINNSEKYKKLTHTSFSHRINNSGSTSRESNLHSAQSPNPPPTPSSPRDRHTLWRESIFYRKNKIAKSNDSLLETTPSPKLSPSISRGDTYELRKALNRGNSVNEIATCAKRDCDDLLTGSTDHLRIDPRKSRSERHLFSLCKLKQTAISDCFSEDEISTSAHFRDNKKNRLSLTSNSINRQNAVNVNYSNISIFQSCEESPMEEHNADSSQETSPHHQQQSHQSVCKIIGGVNDPPSSSEEKTPLLESMELSQISPTDSESEPPL</sequence>
<dbReference type="InParanoid" id="A0A7R8YRY9"/>
<organism evidence="2 3">
    <name type="scientific">Hermetia illucens</name>
    <name type="common">Black soldier fly</name>
    <dbReference type="NCBI Taxonomy" id="343691"/>
    <lineage>
        <taxon>Eukaryota</taxon>
        <taxon>Metazoa</taxon>
        <taxon>Ecdysozoa</taxon>
        <taxon>Arthropoda</taxon>
        <taxon>Hexapoda</taxon>
        <taxon>Insecta</taxon>
        <taxon>Pterygota</taxon>
        <taxon>Neoptera</taxon>
        <taxon>Endopterygota</taxon>
        <taxon>Diptera</taxon>
        <taxon>Brachycera</taxon>
        <taxon>Stratiomyomorpha</taxon>
        <taxon>Stratiomyidae</taxon>
        <taxon>Hermetiinae</taxon>
        <taxon>Hermetia</taxon>
    </lineage>
</organism>
<evidence type="ECO:0000313" key="3">
    <source>
        <dbReference type="Proteomes" id="UP000594454"/>
    </source>
</evidence>
<feature type="region of interest" description="Disordered" evidence="1">
    <location>
        <begin position="50"/>
        <end position="72"/>
    </location>
</feature>
<feature type="compositionally biased region" description="Low complexity" evidence="1">
    <location>
        <begin position="520"/>
        <end position="545"/>
    </location>
</feature>
<feature type="region of interest" description="Disordered" evidence="1">
    <location>
        <begin position="451"/>
        <end position="487"/>
    </location>
</feature>
<feature type="compositionally biased region" description="Basic residues" evidence="1">
    <location>
        <begin position="706"/>
        <end position="719"/>
    </location>
</feature>
<feature type="compositionally biased region" description="Polar residues" evidence="1">
    <location>
        <begin position="850"/>
        <end position="869"/>
    </location>
</feature>
<protein>
    <recommendedName>
        <fullName evidence="4">Slowpoke binding protein</fullName>
    </recommendedName>
</protein>
<dbReference type="SUPFAM" id="SSF56112">
    <property type="entry name" value="Protein kinase-like (PK-like)"/>
    <property type="match status" value="1"/>
</dbReference>
<feature type="compositionally biased region" description="Polar residues" evidence="1">
    <location>
        <begin position="451"/>
        <end position="461"/>
    </location>
</feature>
<feature type="region of interest" description="Disordered" evidence="1">
    <location>
        <begin position="674"/>
        <end position="744"/>
    </location>
</feature>
<dbReference type="InterPro" id="IPR011009">
    <property type="entry name" value="Kinase-like_dom_sf"/>
</dbReference>
<keyword evidence="3" id="KW-1185">Reference proteome</keyword>
<dbReference type="FunFam" id="1.10.510.10:FF:000908">
    <property type="entry name" value="Slowpoke binding protein, putative"/>
    <property type="match status" value="1"/>
</dbReference>
<feature type="region of interest" description="Disordered" evidence="1">
    <location>
        <begin position="850"/>
        <end position="883"/>
    </location>
</feature>
<dbReference type="Gene3D" id="1.10.510.10">
    <property type="entry name" value="Transferase(Phosphotransferase) domain 1"/>
    <property type="match status" value="1"/>
</dbReference>
<feature type="region of interest" description="Disordered" evidence="1">
    <location>
        <begin position="87"/>
        <end position="108"/>
    </location>
</feature>
<dbReference type="OrthoDB" id="10045021at2759"/>
<evidence type="ECO:0000313" key="2">
    <source>
        <dbReference type="EMBL" id="CAD7079994.1"/>
    </source>
</evidence>
<dbReference type="AlphaFoldDB" id="A0A7R8YRY9"/>
<feature type="compositionally biased region" description="Low complexity" evidence="1">
    <location>
        <begin position="1043"/>
        <end position="1058"/>
    </location>
</feature>
<feature type="compositionally biased region" description="Basic and acidic residues" evidence="1">
    <location>
        <begin position="60"/>
        <end position="69"/>
    </location>
</feature>
<evidence type="ECO:0008006" key="4">
    <source>
        <dbReference type="Google" id="ProtNLM"/>
    </source>
</evidence>
<feature type="compositionally biased region" description="Low complexity" evidence="1">
    <location>
        <begin position="674"/>
        <end position="684"/>
    </location>
</feature>
<gene>
    <name evidence="2" type="ORF">HERILL_LOCUS3173</name>
</gene>
<dbReference type="Proteomes" id="UP000594454">
    <property type="component" value="Chromosome 1"/>
</dbReference>
<accession>A0A7R8YRY9</accession>
<reference evidence="2 3" key="1">
    <citation type="submission" date="2020-11" db="EMBL/GenBank/DDBJ databases">
        <authorList>
            <person name="Wallbank WR R."/>
            <person name="Pardo Diaz C."/>
            <person name="Kozak K."/>
            <person name="Martin S."/>
            <person name="Jiggins C."/>
            <person name="Moest M."/>
            <person name="Warren A I."/>
            <person name="Generalovic N T."/>
            <person name="Byers J.R.P. K."/>
            <person name="Montejo-Kovacevich G."/>
            <person name="Yen C E."/>
        </authorList>
    </citation>
    <scope>NUCLEOTIDE SEQUENCE [LARGE SCALE GENOMIC DNA]</scope>
</reference>
<name>A0A7R8YRY9_HERIL</name>